<evidence type="ECO:0000313" key="6">
    <source>
        <dbReference type="EMBL" id="CRZ10928.1"/>
    </source>
</evidence>
<organism evidence="6">
    <name type="scientific">Spongospora subterranea</name>
    <dbReference type="NCBI Taxonomy" id="70186"/>
    <lineage>
        <taxon>Eukaryota</taxon>
        <taxon>Sar</taxon>
        <taxon>Rhizaria</taxon>
        <taxon>Endomyxa</taxon>
        <taxon>Phytomyxea</taxon>
        <taxon>Plasmodiophorida</taxon>
        <taxon>Plasmodiophoridae</taxon>
        <taxon>Spongospora</taxon>
    </lineage>
</organism>
<feature type="transmembrane region" description="Helical" evidence="5">
    <location>
        <begin position="44"/>
        <end position="65"/>
    </location>
</feature>
<evidence type="ECO:0008006" key="7">
    <source>
        <dbReference type="Google" id="ProtNLM"/>
    </source>
</evidence>
<name>A0A0H5RA19_9EUKA</name>
<protein>
    <recommendedName>
        <fullName evidence="7">Magnesium transporter</fullName>
    </recommendedName>
</protein>
<feature type="transmembrane region" description="Helical" evidence="5">
    <location>
        <begin position="71"/>
        <end position="90"/>
    </location>
</feature>
<evidence type="ECO:0000256" key="4">
    <source>
        <dbReference type="ARBA" id="ARBA00023136"/>
    </source>
</evidence>
<dbReference type="AlphaFoldDB" id="A0A0H5RA19"/>
<feature type="transmembrane region" description="Helical" evidence="5">
    <location>
        <begin position="135"/>
        <end position="155"/>
    </location>
</feature>
<proteinExistence type="predicted"/>
<dbReference type="Pfam" id="PF05653">
    <property type="entry name" value="Mg_trans_NIPA"/>
    <property type="match status" value="2"/>
</dbReference>
<keyword evidence="4 5" id="KW-0472">Membrane</keyword>
<dbReference type="EMBL" id="HACM01010486">
    <property type="protein sequence ID" value="CRZ10928.1"/>
    <property type="molecule type" value="Transcribed_RNA"/>
</dbReference>
<dbReference type="GO" id="GO:0015095">
    <property type="term" value="F:magnesium ion transmembrane transporter activity"/>
    <property type="evidence" value="ECO:0007669"/>
    <property type="project" value="InterPro"/>
</dbReference>
<dbReference type="GO" id="GO:0016020">
    <property type="term" value="C:membrane"/>
    <property type="evidence" value="ECO:0007669"/>
    <property type="project" value="UniProtKB-SubCell"/>
</dbReference>
<reference evidence="6" key="1">
    <citation type="submission" date="2015-04" db="EMBL/GenBank/DDBJ databases">
        <title>The genome sequence of the plant pathogenic Rhizarian Plasmodiophora brassicae reveals insights in its biotrophic life cycle and the origin of chitin synthesis.</title>
        <authorList>
            <person name="Schwelm A."/>
            <person name="Fogelqvist J."/>
            <person name="Knaust A."/>
            <person name="Julke S."/>
            <person name="Lilja T."/>
            <person name="Dhandapani V."/>
            <person name="Bonilla-Rosso G."/>
            <person name="Karlsson M."/>
            <person name="Shevchenko A."/>
            <person name="Choi S.R."/>
            <person name="Kim H.G."/>
            <person name="Park J.Y."/>
            <person name="Lim Y.P."/>
            <person name="Ludwig-Muller J."/>
            <person name="Dixelius C."/>
        </authorList>
    </citation>
    <scope>NUCLEOTIDE SEQUENCE</scope>
    <source>
        <tissue evidence="6">Potato root galls</tissue>
    </source>
</reference>
<comment type="subcellular location">
    <subcellularLocation>
        <location evidence="1">Membrane</location>
        <topology evidence="1">Multi-pass membrane protein</topology>
    </subcellularLocation>
</comment>
<feature type="transmembrane region" description="Helical" evidence="5">
    <location>
        <begin position="209"/>
        <end position="234"/>
    </location>
</feature>
<feature type="transmembrane region" description="Helical" evidence="5">
    <location>
        <begin position="318"/>
        <end position="338"/>
    </location>
</feature>
<dbReference type="SUPFAM" id="SSF103481">
    <property type="entry name" value="Multidrug resistance efflux transporter EmrE"/>
    <property type="match status" value="1"/>
</dbReference>
<accession>A0A0H5RA19</accession>
<dbReference type="PANTHER" id="PTHR12570:SF9">
    <property type="entry name" value="MAGNESIUM TRANSPORTER NIPA8-RELATED"/>
    <property type="match status" value="1"/>
</dbReference>
<feature type="transmembrane region" description="Helical" evidence="5">
    <location>
        <begin position="254"/>
        <end position="278"/>
    </location>
</feature>
<dbReference type="InterPro" id="IPR037185">
    <property type="entry name" value="EmrE-like"/>
</dbReference>
<sequence length="357" mass="38378">MLDREAIVGVLLCILGGIVDNLGVTVQKLSHRRRLPGHYCTKRLWLVGVSMYLLGNVCNGLGLSLAPQSDVAAVGSLTLVWNACNSYFFLEEGLNKPIIAGISIVLLGSLTAVAFGSPSPPATMEMLLQIDCSSIIYMITVASCLSISAVGIRMVQRKYQLALDEKKQLGIYSVADPLLVTNRSSTILCYDDGSNALTKKKAAARFFNLELFLAISIPTYTGVLGSFTVLFAKTCAVLVRTSFSEHGFNQFKSWPLYLAVILTLLFGALQIHLLNVALRSHDQLIVVPAFAVSLEAFNILGGMIVFKDGASLSKVSMVLFICCVSISFLGVGLIVYGLRRQRIVSTCSGPPTPTGSA</sequence>
<feature type="transmembrane region" description="Helical" evidence="5">
    <location>
        <begin position="97"/>
        <end position="115"/>
    </location>
</feature>
<keyword evidence="3 5" id="KW-1133">Transmembrane helix</keyword>
<dbReference type="PANTHER" id="PTHR12570">
    <property type="match status" value="1"/>
</dbReference>
<evidence type="ECO:0000256" key="1">
    <source>
        <dbReference type="ARBA" id="ARBA00004141"/>
    </source>
</evidence>
<evidence type="ECO:0000256" key="2">
    <source>
        <dbReference type="ARBA" id="ARBA00022692"/>
    </source>
</evidence>
<feature type="transmembrane region" description="Helical" evidence="5">
    <location>
        <begin position="285"/>
        <end position="306"/>
    </location>
</feature>
<evidence type="ECO:0000256" key="5">
    <source>
        <dbReference type="SAM" id="Phobius"/>
    </source>
</evidence>
<evidence type="ECO:0000256" key="3">
    <source>
        <dbReference type="ARBA" id="ARBA00022989"/>
    </source>
</evidence>
<keyword evidence="2 5" id="KW-0812">Transmembrane</keyword>
<dbReference type="InterPro" id="IPR008521">
    <property type="entry name" value="Mg_trans_NIPA"/>
</dbReference>
<feature type="transmembrane region" description="Helical" evidence="5">
    <location>
        <begin position="6"/>
        <end position="24"/>
    </location>
</feature>